<gene>
    <name evidence="1" type="ORF">ACFQ1M_16575</name>
</gene>
<evidence type="ECO:0008006" key="3">
    <source>
        <dbReference type="Google" id="ProtNLM"/>
    </source>
</evidence>
<organism evidence="1 2">
    <name type="scientific">Sungkyunkwania multivorans</name>
    <dbReference type="NCBI Taxonomy" id="1173618"/>
    <lineage>
        <taxon>Bacteria</taxon>
        <taxon>Pseudomonadati</taxon>
        <taxon>Bacteroidota</taxon>
        <taxon>Flavobacteriia</taxon>
        <taxon>Flavobacteriales</taxon>
        <taxon>Flavobacteriaceae</taxon>
        <taxon>Sungkyunkwania</taxon>
    </lineage>
</organism>
<dbReference type="Proteomes" id="UP001596978">
    <property type="component" value="Unassembled WGS sequence"/>
</dbReference>
<dbReference type="RefSeq" id="WP_386410306.1">
    <property type="nucleotide sequence ID" value="NZ_JBHTJH010000017.1"/>
</dbReference>
<protein>
    <recommendedName>
        <fullName evidence="3">Host attachment protein</fullName>
    </recommendedName>
</protein>
<sequence length="132" mass="15235">MKNVGIWIDKEKAHLVFLENKKETLVTVEAEVLYDGSRPKTDWGHTEVLKDRVQLERENKRLKDYFGQIVGHLQDVDGIAIFGPAETFFKLKDTLDKNYKDLAKKVKTAQKADSMTSNQIKAMVRTYFEENG</sequence>
<dbReference type="EMBL" id="JBHTJH010000017">
    <property type="protein sequence ID" value="MFD0863833.1"/>
    <property type="molecule type" value="Genomic_DNA"/>
</dbReference>
<keyword evidence="2" id="KW-1185">Reference proteome</keyword>
<dbReference type="SUPFAM" id="SSF53137">
    <property type="entry name" value="Translational machinery components"/>
    <property type="match status" value="1"/>
</dbReference>
<reference evidence="2" key="1">
    <citation type="journal article" date="2019" name="Int. J. Syst. Evol. Microbiol.">
        <title>The Global Catalogue of Microorganisms (GCM) 10K type strain sequencing project: providing services to taxonomists for standard genome sequencing and annotation.</title>
        <authorList>
            <consortium name="The Broad Institute Genomics Platform"/>
            <consortium name="The Broad Institute Genome Sequencing Center for Infectious Disease"/>
            <person name="Wu L."/>
            <person name="Ma J."/>
        </authorList>
    </citation>
    <scope>NUCLEOTIDE SEQUENCE [LARGE SCALE GENOMIC DNA]</scope>
    <source>
        <strain evidence="2">CCUG 62952</strain>
    </source>
</reference>
<evidence type="ECO:0000313" key="2">
    <source>
        <dbReference type="Proteomes" id="UP001596978"/>
    </source>
</evidence>
<proteinExistence type="predicted"/>
<name>A0ABW3D187_9FLAO</name>
<evidence type="ECO:0000313" key="1">
    <source>
        <dbReference type="EMBL" id="MFD0863833.1"/>
    </source>
</evidence>
<accession>A0ABW3D187</accession>
<comment type="caution">
    <text evidence="1">The sequence shown here is derived from an EMBL/GenBank/DDBJ whole genome shotgun (WGS) entry which is preliminary data.</text>
</comment>